<sequence length="159" mass="18582">MLHITPHCPRCVEGKAHCKETIDAGEFLTTGCHASTYYWQAMFPFLPLPSTFKATDTYQWQQLTKQIEYCLVADPLLDSKHPECYCLMRELFWMAFVAANPDFPRGKWARWDAAIPMEGDFISRWMSEDPQRPDVPLHVIIWEQFRNIISDELLIPCVQ</sequence>
<name>A0A8I3A431_9AGAM</name>
<evidence type="ECO:0000313" key="1">
    <source>
        <dbReference type="EMBL" id="KAG6370023.1"/>
    </source>
</evidence>
<evidence type="ECO:0000313" key="2">
    <source>
        <dbReference type="Proteomes" id="UP000683000"/>
    </source>
</evidence>
<organism evidence="1 2">
    <name type="scientific">Boletus reticuloceps</name>
    <dbReference type="NCBI Taxonomy" id="495285"/>
    <lineage>
        <taxon>Eukaryota</taxon>
        <taxon>Fungi</taxon>
        <taxon>Dikarya</taxon>
        <taxon>Basidiomycota</taxon>
        <taxon>Agaricomycotina</taxon>
        <taxon>Agaricomycetes</taxon>
        <taxon>Agaricomycetidae</taxon>
        <taxon>Boletales</taxon>
        <taxon>Boletineae</taxon>
        <taxon>Boletaceae</taxon>
        <taxon>Boletoideae</taxon>
        <taxon>Boletus</taxon>
    </lineage>
</organism>
<dbReference type="EMBL" id="JAGFBS010000058">
    <property type="protein sequence ID" value="KAG6370023.1"/>
    <property type="molecule type" value="Genomic_DNA"/>
</dbReference>
<dbReference type="AlphaFoldDB" id="A0A8I3A431"/>
<comment type="caution">
    <text evidence="1">The sequence shown here is derived from an EMBL/GenBank/DDBJ whole genome shotgun (WGS) entry which is preliminary data.</text>
</comment>
<protein>
    <submittedName>
        <fullName evidence="1">Uncharacterized protein</fullName>
    </submittedName>
</protein>
<dbReference type="OrthoDB" id="3169660at2759"/>
<accession>A0A8I3A431</accession>
<gene>
    <name evidence="1" type="ORF">JVT61DRAFT_12542</name>
</gene>
<keyword evidence="2" id="KW-1185">Reference proteome</keyword>
<reference evidence="1" key="1">
    <citation type="submission" date="2021-03" db="EMBL/GenBank/DDBJ databases">
        <title>Evolutionary innovations through gain and loss of genes in the ectomycorrhizal Boletales.</title>
        <authorList>
            <person name="Wu G."/>
            <person name="Miyauchi S."/>
            <person name="Morin E."/>
            <person name="Yang Z.-L."/>
            <person name="Xu J."/>
            <person name="Martin F.M."/>
        </authorList>
    </citation>
    <scope>NUCLEOTIDE SEQUENCE</scope>
    <source>
        <strain evidence="1">BR01</strain>
    </source>
</reference>
<proteinExistence type="predicted"/>
<dbReference type="Proteomes" id="UP000683000">
    <property type="component" value="Unassembled WGS sequence"/>
</dbReference>